<dbReference type="Proteomes" id="UP001215280">
    <property type="component" value="Unassembled WGS sequence"/>
</dbReference>
<sequence length="143" mass="15951">SCAGVWQNDRVEIIVNDPGNRTTQTYVSTSNVAQRLTFSIFDAKRRIGRKFDGSKVQADMRRSPSPGSKPYIRGSGTRLGGEDFDNRLVNHFAQECFLFRLVLQRARVRTACEQAKRALSSAAQTSIEIDSLFAGIDLYTSLT</sequence>
<accession>A0AAD7NA86</accession>
<dbReference type="Pfam" id="PF00012">
    <property type="entry name" value="HSP70"/>
    <property type="match status" value="2"/>
</dbReference>
<feature type="region of interest" description="Disordered" evidence="3">
    <location>
        <begin position="53"/>
        <end position="75"/>
    </location>
</feature>
<dbReference type="SUPFAM" id="SSF53067">
    <property type="entry name" value="Actin-like ATPase domain"/>
    <property type="match status" value="2"/>
</dbReference>
<feature type="compositionally biased region" description="Basic and acidic residues" evidence="3">
    <location>
        <begin position="53"/>
        <end position="62"/>
    </location>
</feature>
<feature type="non-terminal residue" evidence="4">
    <location>
        <position position="1"/>
    </location>
</feature>
<proteinExistence type="predicted"/>
<keyword evidence="1" id="KW-0547">Nucleotide-binding</keyword>
<evidence type="ECO:0000256" key="2">
    <source>
        <dbReference type="ARBA" id="ARBA00022840"/>
    </source>
</evidence>
<evidence type="ECO:0000313" key="4">
    <source>
        <dbReference type="EMBL" id="KAJ7753326.1"/>
    </source>
</evidence>
<keyword evidence="2" id="KW-0067">ATP-binding</keyword>
<dbReference type="GO" id="GO:0005524">
    <property type="term" value="F:ATP binding"/>
    <property type="evidence" value="ECO:0007669"/>
    <property type="project" value="UniProtKB-KW"/>
</dbReference>
<evidence type="ECO:0000256" key="1">
    <source>
        <dbReference type="ARBA" id="ARBA00022741"/>
    </source>
</evidence>
<protein>
    <submittedName>
        <fullName evidence="4">Heat shock 70 kDa protein cognate 1</fullName>
    </submittedName>
</protein>
<comment type="caution">
    <text evidence="4">The sequence shown here is derived from an EMBL/GenBank/DDBJ whole genome shotgun (WGS) entry which is preliminary data.</text>
</comment>
<dbReference type="EMBL" id="JARJLG010000071">
    <property type="protein sequence ID" value="KAJ7753326.1"/>
    <property type="molecule type" value="Genomic_DNA"/>
</dbReference>
<dbReference type="GO" id="GO:0140662">
    <property type="term" value="F:ATP-dependent protein folding chaperone"/>
    <property type="evidence" value="ECO:0007669"/>
    <property type="project" value="InterPro"/>
</dbReference>
<evidence type="ECO:0000256" key="3">
    <source>
        <dbReference type="SAM" id="MobiDB-lite"/>
    </source>
</evidence>
<dbReference type="InterPro" id="IPR013126">
    <property type="entry name" value="Hsp_70_fam"/>
</dbReference>
<name>A0AAD7NA86_9AGAR</name>
<gene>
    <name evidence="4" type="ORF">DFH07DRAFT_744436</name>
</gene>
<evidence type="ECO:0000313" key="5">
    <source>
        <dbReference type="Proteomes" id="UP001215280"/>
    </source>
</evidence>
<dbReference type="InterPro" id="IPR043129">
    <property type="entry name" value="ATPase_NBD"/>
</dbReference>
<dbReference type="PANTHER" id="PTHR19375">
    <property type="entry name" value="HEAT SHOCK PROTEIN 70KDA"/>
    <property type="match status" value="1"/>
</dbReference>
<dbReference type="Gene3D" id="3.30.420.40">
    <property type="match status" value="1"/>
</dbReference>
<keyword evidence="4" id="KW-0346">Stress response</keyword>
<dbReference type="Gene3D" id="3.90.640.10">
    <property type="entry name" value="Actin, Chain A, domain 4"/>
    <property type="match status" value="1"/>
</dbReference>
<reference evidence="4" key="1">
    <citation type="submission" date="2023-03" db="EMBL/GenBank/DDBJ databases">
        <title>Massive genome expansion in bonnet fungi (Mycena s.s.) driven by repeated elements and novel gene families across ecological guilds.</title>
        <authorList>
            <consortium name="Lawrence Berkeley National Laboratory"/>
            <person name="Harder C.B."/>
            <person name="Miyauchi S."/>
            <person name="Viragh M."/>
            <person name="Kuo A."/>
            <person name="Thoen E."/>
            <person name="Andreopoulos B."/>
            <person name="Lu D."/>
            <person name="Skrede I."/>
            <person name="Drula E."/>
            <person name="Henrissat B."/>
            <person name="Morin E."/>
            <person name="Kohler A."/>
            <person name="Barry K."/>
            <person name="LaButti K."/>
            <person name="Morin E."/>
            <person name="Salamov A."/>
            <person name="Lipzen A."/>
            <person name="Mereny Z."/>
            <person name="Hegedus B."/>
            <person name="Baldrian P."/>
            <person name="Stursova M."/>
            <person name="Weitz H."/>
            <person name="Taylor A."/>
            <person name="Grigoriev I.V."/>
            <person name="Nagy L.G."/>
            <person name="Martin F."/>
            <person name="Kauserud H."/>
        </authorList>
    </citation>
    <scope>NUCLEOTIDE SEQUENCE</scope>
    <source>
        <strain evidence="4">CBHHK188m</strain>
    </source>
</reference>
<keyword evidence="5" id="KW-1185">Reference proteome</keyword>
<organism evidence="4 5">
    <name type="scientific">Mycena maculata</name>
    <dbReference type="NCBI Taxonomy" id="230809"/>
    <lineage>
        <taxon>Eukaryota</taxon>
        <taxon>Fungi</taxon>
        <taxon>Dikarya</taxon>
        <taxon>Basidiomycota</taxon>
        <taxon>Agaricomycotina</taxon>
        <taxon>Agaricomycetes</taxon>
        <taxon>Agaricomycetidae</taxon>
        <taxon>Agaricales</taxon>
        <taxon>Marasmiineae</taxon>
        <taxon>Mycenaceae</taxon>
        <taxon>Mycena</taxon>
    </lineage>
</organism>
<dbReference type="AlphaFoldDB" id="A0AAD7NA86"/>
<dbReference type="FunFam" id="3.90.640.10:FF:000003">
    <property type="entry name" value="Molecular chaperone DnaK"/>
    <property type="match status" value="1"/>
</dbReference>